<dbReference type="InterPro" id="IPR002877">
    <property type="entry name" value="RNA_MeTrfase_FtsJ_dom"/>
</dbReference>
<dbReference type="EMBL" id="JACVVK020000004">
    <property type="protein sequence ID" value="KAK7507242.1"/>
    <property type="molecule type" value="Genomic_DNA"/>
</dbReference>
<organism evidence="12 13">
    <name type="scientific">Batillaria attramentaria</name>
    <dbReference type="NCBI Taxonomy" id="370345"/>
    <lineage>
        <taxon>Eukaryota</taxon>
        <taxon>Metazoa</taxon>
        <taxon>Spiralia</taxon>
        <taxon>Lophotrochozoa</taxon>
        <taxon>Mollusca</taxon>
        <taxon>Gastropoda</taxon>
        <taxon>Caenogastropoda</taxon>
        <taxon>Sorbeoconcha</taxon>
        <taxon>Cerithioidea</taxon>
        <taxon>Batillariidae</taxon>
        <taxon>Batillaria</taxon>
    </lineage>
</organism>
<dbReference type="FunFam" id="3.40.50.150:FF:000129">
    <property type="entry name" value="Mitochondrial rRNA methyltransferase 2"/>
    <property type="match status" value="1"/>
</dbReference>
<dbReference type="GO" id="GO:0032259">
    <property type="term" value="P:methylation"/>
    <property type="evidence" value="ECO:0007669"/>
    <property type="project" value="UniProtKB-KW"/>
</dbReference>
<evidence type="ECO:0000256" key="5">
    <source>
        <dbReference type="ARBA" id="ARBA00022679"/>
    </source>
</evidence>
<evidence type="ECO:0000313" key="12">
    <source>
        <dbReference type="EMBL" id="KAK7507242.1"/>
    </source>
</evidence>
<keyword evidence="6 10" id="KW-0949">S-adenosyl-L-methionine</keyword>
<accession>A0ABD0M6F7</accession>
<evidence type="ECO:0000313" key="13">
    <source>
        <dbReference type="Proteomes" id="UP001519460"/>
    </source>
</evidence>
<dbReference type="InterPro" id="IPR029063">
    <property type="entry name" value="SAM-dependent_MTases_sf"/>
</dbReference>
<feature type="domain" description="Ribosomal RNA methyltransferase FtsJ" evidence="11">
    <location>
        <begin position="56"/>
        <end position="243"/>
    </location>
</feature>
<comment type="similarity">
    <text evidence="2">Belongs to the class I-like SAM-binding methyltransferase superfamily. RNA methyltransferase RlmE family.</text>
</comment>
<evidence type="ECO:0000256" key="3">
    <source>
        <dbReference type="ARBA" id="ARBA00022552"/>
    </source>
</evidence>
<proteinExistence type="inferred from homology"/>
<evidence type="ECO:0000256" key="1">
    <source>
        <dbReference type="ARBA" id="ARBA00004173"/>
    </source>
</evidence>
<keyword evidence="7" id="KW-0809">Transit peptide</keyword>
<comment type="caution">
    <text evidence="12">The sequence shown here is derived from an EMBL/GenBank/DDBJ whole genome shotgun (WGS) entry which is preliminary data.</text>
</comment>
<dbReference type="GO" id="GO:0005759">
    <property type="term" value="C:mitochondrial matrix"/>
    <property type="evidence" value="ECO:0007669"/>
    <property type="project" value="UniProtKB-ARBA"/>
</dbReference>
<dbReference type="Pfam" id="PF01728">
    <property type="entry name" value="FtsJ"/>
    <property type="match status" value="1"/>
</dbReference>
<dbReference type="GO" id="GO:1902775">
    <property type="term" value="P:mitochondrial large ribosomal subunit assembly"/>
    <property type="evidence" value="ECO:0007669"/>
    <property type="project" value="UniProtKB-ARBA"/>
</dbReference>
<dbReference type="Proteomes" id="UP001519460">
    <property type="component" value="Unassembled WGS sequence"/>
</dbReference>
<dbReference type="AlphaFoldDB" id="A0ABD0M6F7"/>
<evidence type="ECO:0000256" key="9">
    <source>
        <dbReference type="ARBA" id="ARBA00041184"/>
    </source>
</evidence>
<dbReference type="InterPro" id="IPR015507">
    <property type="entry name" value="rRNA-MeTfrase_E"/>
</dbReference>
<comment type="subcellular location">
    <subcellularLocation>
        <location evidence="1">Mitochondrion</location>
    </subcellularLocation>
</comment>
<evidence type="ECO:0000256" key="2">
    <source>
        <dbReference type="ARBA" id="ARBA00009258"/>
    </source>
</evidence>
<reference evidence="12 13" key="1">
    <citation type="journal article" date="2023" name="Sci. Data">
        <title>Genome assembly of the Korean intertidal mud-creeper Batillaria attramentaria.</title>
        <authorList>
            <person name="Patra A.K."/>
            <person name="Ho P.T."/>
            <person name="Jun S."/>
            <person name="Lee S.J."/>
            <person name="Kim Y."/>
            <person name="Won Y.J."/>
        </authorList>
    </citation>
    <scope>NUCLEOTIDE SEQUENCE [LARGE SCALE GENOMIC DNA]</scope>
    <source>
        <strain evidence="12">Wonlab-2016</strain>
    </source>
</reference>
<dbReference type="Gene3D" id="3.40.50.150">
    <property type="entry name" value="Vaccinia Virus protein VP39"/>
    <property type="match status" value="1"/>
</dbReference>
<name>A0ABD0M6F7_9CAEN</name>
<evidence type="ECO:0000256" key="10">
    <source>
        <dbReference type="PIRSR" id="PIRSR005461-1"/>
    </source>
</evidence>
<sequence length="247" mass="27543">MISSKVFGVFRCKFSTGRALWGSKPRNLKGKKTSSQEWIKRQLSDPYVKRARTENYRCRSAFKLLEIDDKYRLLQPGGVVIDCGAAPGSWTQVAVERVLSSAQSENETDKLKGLVIGIDLNHMTPIEGAFILHQSDFTALQTQEKIVKILGGRPVDLVLSDMAPRASGQKFMDHELIVELCFSVLRFGVTVLRPGGHLLCKLWQGGEQRKLESAMQSVFESVKVVKPDSSRSDSAEIFLLGRNLRGC</sequence>
<evidence type="ECO:0000256" key="6">
    <source>
        <dbReference type="ARBA" id="ARBA00022691"/>
    </source>
</evidence>
<dbReference type="HAMAP" id="MF_01547">
    <property type="entry name" value="RNA_methyltr_E"/>
    <property type="match status" value="1"/>
</dbReference>
<dbReference type="InterPro" id="IPR050082">
    <property type="entry name" value="RNA_methyltr_RlmE"/>
</dbReference>
<dbReference type="PANTHER" id="PTHR10920">
    <property type="entry name" value="RIBOSOMAL RNA METHYLTRANSFERASE"/>
    <property type="match status" value="1"/>
</dbReference>
<feature type="active site" description="Proton acceptor" evidence="10">
    <location>
        <position position="201"/>
    </location>
</feature>
<keyword evidence="3" id="KW-0698">rRNA processing</keyword>
<evidence type="ECO:0000256" key="4">
    <source>
        <dbReference type="ARBA" id="ARBA00022603"/>
    </source>
</evidence>
<keyword evidence="13" id="KW-1185">Reference proteome</keyword>
<keyword evidence="5" id="KW-0808">Transferase</keyword>
<evidence type="ECO:0000259" key="11">
    <source>
        <dbReference type="Pfam" id="PF01728"/>
    </source>
</evidence>
<evidence type="ECO:0000256" key="7">
    <source>
        <dbReference type="ARBA" id="ARBA00022946"/>
    </source>
</evidence>
<dbReference type="PIRSF" id="PIRSF005461">
    <property type="entry name" value="23S_rRNA_mtase"/>
    <property type="match status" value="1"/>
</dbReference>
<keyword evidence="4" id="KW-0489">Methyltransferase</keyword>
<gene>
    <name evidence="12" type="ORF">BaRGS_00001177</name>
</gene>
<evidence type="ECO:0000256" key="8">
    <source>
        <dbReference type="ARBA" id="ARBA00023128"/>
    </source>
</evidence>
<dbReference type="GO" id="GO:0008168">
    <property type="term" value="F:methyltransferase activity"/>
    <property type="evidence" value="ECO:0007669"/>
    <property type="project" value="UniProtKB-KW"/>
</dbReference>
<dbReference type="PANTHER" id="PTHR10920:SF18">
    <property type="entry name" value="RRNA METHYLTRANSFERASE 2, MITOCHONDRIAL"/>
    <property type="match status" value="1"/>
</dbReference>
<dbReference type="SUPFAM" id="SSF53335">
    <property type="entry name" value="S-adenosyl-L-methionine-dependent methyltransferases"/>
    <property type="match status" value="1"/>
</dbReference>
<protein>
    <recommendedName>
        <fullName evidence="9">rRNA methyltransferase 2, mitochondrial</fullName>
    </recommendedName>
</protein>
<keyword evidence="8" id="KW-0496">Mitochondrion</keyword>
<dbReference type="GO" id="GO:0006364">
    <property type="term" value="P:rRNA processing"/>
    <property type="evidence" value="ECO:0007669"/>
    <property type="project" value="UniProtKB-KW"/>
</dbReference>